<dbReference type="InterPro" id="IPR008928">
    <property type="entry name" value="6-hairpin_glycosidase_sf"/>
</dbReference>
<dbReference type="AlphaFoldDB" id="A0A4R5E2N9"/>
<dbReference type="RefSeq" id="WP_131956353.1">
    <property type="nucleotide sequence ID" value="NZ_SMFL01000001.1"/>
</dbReference>
<gene>
    <name evidence="3" type="primary">treF</name>
    <name evidence="3" type="ORF">E0F88_02590</name>
</gene>
<dbReference type="InterPro" id="IPR018232">
    <property type="entry name" value="Glyco_hydro_37_CS"/>
</dbReference>
<name>A0A4R5E2N9_9BACT</name>
<dbReference type="Proteomes" id="UP000294850">
    <property type="component" value="Unassembled WGS sequence"/>
</dbReference>
<dbReference type="NCBIfam" id="NF009774">
    <property type="entry name" value="PRK13271.1"/>
    <property type="match status" value="1"/>
</dbReference>
<dbReference type="PANTHER" id="PTHR23403">
    <property type="entry name" value="TREHALASE"/>
    <property type="match status" value="1"/>
</dbReference>
<proteinExistence type="predicted"/>
<dbReference type="NCBIfam" id="NF009773">
    <property type="entry name" value="PRK13270.1"/>
    <property type="match status" value="1"/>
</dbReference>
<dbReference type="PANTHER" id="PTHR23403:SF1">
    <property type="entry name" value="TREHALASE"/>
    <property type="match status" value="1"/>
</dbReference>
<protein>
    <submittedName>
        <fullName evidence="3">Alpha,alpha-trehalase TreF</fullName>
    </submittedName>
</protein>
<dbReference type="Gene3D" id="1.50.10.10">
    <property type="match status" value="1"/>
</dbReference>
<keyword evidence="1" id="KW-0378">Hydrolase</keyword>
<accession>A0A4R5E2N9</accession>
<dbReference type="Pfam" id="PF01204">
    <property type="entry name" value="Trehalase"/>
    <property type="match status" value="1"/>
</dbReference>
<dbReference type="PROSITE" id="PS00927">
    <property type="entry name" value="TREHALASE_1"/>
    <property type="match status" value="1"/>
</dbReference>
<dbReference type="GO" id="GO:0004555">
    <property type="term" value="F:alpha,alpha-trehalase activity"/>
    <property type="evidence" value="ECO:0007669"/>
    <property type="project" value="InterPro"/>
</dbReference>
<dbReference type="InterPro" id="IPR001661">
    <property type="entry name" value="Glyco_hydro_37"/>
</dbReference>
<dbReference type="PRINTS" id="PR00744">
    <property type="entry name" value="GLHYDRLASE37"/>
</dbReference>
<dbReference type="PROSITE" id="PS00928">
    <property type="entry name" value="TREHALASE_2"/>
    <property type="match status" value="1"/>
</dbReference>
<evidence type="ECO:0000256" key="1">
    <source>
        <dbReference type="ARBA" id="ARBA00022801"/>
    </source>
</evidence>
<evidence type="ECO:0000256" key="2">
    <source>
        <dbReference type="ARBA" id="ARBA00023295"/>
    </source>
</evidence>
<dbReference type="OrthoDB" id="106887at2"/>
<keyword evidence="4" id="KW-1185">Reference proteome</keyword>
<dbReference type="EMBL" id="SMFL01000001">
    <property type="protein sequence ID" value="TDE18443.1"/>
    <property type="molecule type" value="Genomic_DNA"/>
</dbReference>
<sequence length="516" mass="60628">MYGFIAPATIYGQSYTSPEDLYGTLFQDVQNAHVFKDSKTFADCIPLEDPVLIIEKYYQQKSNPDFDIAEFVLAHFRPASEIKSDFVADPDSSTEQYIQSLWKVLTRHPENQERGGSLIPLPHAYVVPGGRFREIYYWDSYFTMLGLKESGRTDLIESMINNFAYLIDKFGYIPTANRTYYLSRSQPPFFSLMVNLYSEMEGKKVLKKYLQRLRKEYDYWMDGSDLEVEPFTAHRRVVHLPDGALLNRYWDDKSTPRPESYGEDIEIGDEAEEKYRSNKDEVYRHLRAAAESGWDFSSRWFRDENDFASIHTTDILPIDLNCLMYNLEKTLGEAYLLNDQYDLHHEFVHKSQLRAKAIQDYFWDDLRNYYMDFDFKKKRNTNAITLAGTFPLYFKLATKQQSHYIRSYIRLNFMRSGGLLTTLVKSGQQWDAPNGWAPLQWITYKGLRNYNFHRTANELSVEWLSLIEKEFKHSGKMLEKYNVSDTNLIAGGGEYEIQEGFGWTNGVYLRMKNKKR</sequence>
<evidence type="ECO:0000313" key="4">
    <source>
        <dbReference type="Proteomes" id="UP000294850"/>
    </source>
</evidence>
<organism evidence="3 4">
    <name type="scientific">Dyadobacter psychrotolerans</name>
    <dbReference type="NCBI Taxonomy" id="2541721"/>
    <lineage>
        <taxon>Bacteria</taxon>
        <taxon>Pseudomonadati</taxon>
        <taxon>Bacteroidota</taxon>
        <taxon>Cytophagia</taxon>
        <taxon>Cytophagales</taxon>
        <taxon>Spirosomataceae</taxon>
        <taxon>Dyadobacter</taxon>
    </lineage>
</organism>
<keyword evidence="2" id="KW-0326">Glycosidase</keyword>
<dbReference type="GO" id="GO:0005993">
    <property type="term" value="P:trehalose catabolic process"/>
    <property type="evidence" value="ECO:0007669"/>
    <property type="project" value="TreeGrafter"/>
</dbReference>
<reference evidence="3 4" key="1">
    <citation type="submission" date="2019-03" db="EMBL/GenBank/DDBJ databases">
        <title>Dyadobacter AR-3-6 sp. nov., isolated from arctic soil.</title>
        <authorList>
            <person name="Chaudhary D.K."/>
        </authorList>
    </citation>
    <scope>NUCLEOTIDE SEQUENCE [LARGE SCALE GENOMIC DNA]</scope>
    <source>
        <strain evidence="3 4">AR-3-6</strain>
    </source>
</reference>
<comment type="caution">
    <text evidence="3">The sequence shown here is derived from an EMBL/GenBank/DDBJ whole genome shotgun (WGS) entry which is preliminary data.</text>
</comment>
<dbReference type="SUPFAM" id="SSF48208">
    <property type="entry name" value="Six-hairpin glycosidases"/>
    <property type="match status" value="1"/>
</dbReference>
<dbReference type="InterPro" id="IPR012341">
    <property type="entry name" value="6hp_glycosidase-like_sf"/>
</dbReference>
<evidence type="ECO:0000313" key="3">
    <source>
        <dbReference type="EMBL" id="TDE18443.1"/>
    </source>
</evidence>